<protein>
    <submittedName>
        <fullName evidence="1">Uncharacterized protein</fullName>
    </submittedName>
</protein>
<gene>
    <name evidence="1" type="ordered locus">VC0395_A0848</name>
</gene>
<reference evidence="1 2" key="1">
    <citation type="submission" date="2007-03" db="EMBL/GenBank/DDBJ databases">
        <authorList>
            <person name="Heidelberg J."/>
        </authorList>
    </citation>
    <scope>NUCLEOTIDE SEQUENCE [LARGE SCALE GENOMIC DNA]</scope>
    <source>
        <strain evidence="2">ATCC 39541 / Classical Ogawa 395 / O395</strain>
    </source>
</reference>
<dbReference type="EMBL" id="CP000627">
    <property type="protein sequence ID" value="ABQ21438.1"/>
    <property type="molecule type" value="Genomic_DNA"/>
</dbReference>
<evidence type="ECO:0000313" key="2">
    <source>
        <dbReference type="Proteomes" id="UP000000249"/>
    </source>
</evidence>
<accession>A0A0H3AL46</accession>
<proteinExistence type="predicted"/>
<dbReference type="KEGG" id="vco:VC0395_A0848"/>
<evidence type="ECO:0000313" key="1">
    <source>
        <dbReference type="EMBL" id="ABQ21438.1"/>
    </source>
</evidence>
<sequence>MQLQIGRRYVMDNKFLQLKIQIELEKEQQGPIDHSEQKGTLNPL</sequence>
<dbReference type="Proteomes" id="UP000000249">
    <property type="component" value="Chromosome 1"/>
</dbReference>
<name>A0A0H3AL46_VIBC3</name>
<organism evidence="1 2">
    <name type="scientific">Vibrio cholerae serotype O1 (strain ATCC 39541 / Classical Ogawa 395 / O395)</name>
    <dbReference type="NCBI Taxonomy" id="345073"/>
    <lineage>
        <taxon>Bacteria</taxon>
        <taxon>Pseudomonadati</taxon>
        <taxon>Pseudomonadota</taxon>
        <taxon>Gammaproteobacteria</taxon>
        <taxon>Vibrionales</taxon>
        <taxon>Vibrionaceae</taxon>
        <taxon>Vibrio</taxon>
    </lineage>
</organism>
<dbReference type="AlphaFoldDB" id="A0A0H3AL46"/>